<dbReference type="InterPro" id="IPR013762">
    <property type="entry name" value="Integrase-like_cat_sf"/>
</dbReference>
<keyword evidence="4" id="KW-1185">Reference proteome</keyword>
<gene>
    <name evidence="3" type="ORF">DF286_01590</name>
</gene>
<dbReference type="GO" id="GO:0006310">
    <property type="term" value="P:DNA recombination"/>
    <property type="evidence" value="ECO:0007669"/>
    <property type="project" value="UniProtKB-KW"/>
</dbReference>
<reference evidence="3 4" key="1">
    <citation type="submission" date="2018-05" db="EMBL/GenBank/DDBJ databases">
        <title>Genome of Sphingosinicella humi QZX222.</title>
        <authorList>
            <person name="Qiao Z."/>
            <person name="Wang G."/>
        </authorList>
    </citation>
    <scope>NUCLEOTIDE SEQUENCE [LARGE SCALE GENOMIC DNA]</scope>
    <source>
        <strain evidence="3 4">QZX222</strain>
    </source>
</reference>
<evidence type="ECO:0000259" key="2">
    <source>
        <dbReference type="PROSITE" id="PS51898"/>
    </source>
</evidence>
<accession>A0A2U2J047</accession>
<dbReference type="GO" id="GO:0003677">
    <property type="term" value="F:DNA binding"/>
    <property type="evidence" value="ECO:0007669"/>
    <property type="project" value="InterPro"/>
</dbReference>
<keyword evidence="1" id="KW-0233">DNA recombination</keyword>
<comment type="caution">
    <text evidence="3">The sequence shown here is derived from an EMBL/GenBank/DDBJ whole genome shotgun (WGS) entry which is preliminary data.</text>
</comment>
<feature type="domain" description="Tyr recombinase" evidence="2">
    <location>
        <begin position="194"/>
        <end position="454"/>
    </location>
</feature>
<dbReference type="Proteomes" id="UP000245916">
    <property type="component" value="Unassembled WGS sequence"/>
</dbReference>
<evidence type="ECO:0000256" key="1">
    <source>
        <dbReference type="ARBA" id="ARBA00023172"/>
    </source>
</evidence>
<dbReference type="GO" id="GO:0015074">
    <property type="term" value="P:DNA integration"/>
    <property type="evidence" value="ECO:0007669"/>
    <property type="project" value="InterPro"/>
</dbReference>
<protein>
    <submittedName>
        <fullName evidence="3">Integrase</fullName>
    </submittedName>
</protein>
<dbReference type="PROSITE" id="PS51898">
    <property type="entry name" value="TYR_RECOMBINASE"/>
    <property type="match status" value="1"/>
</dbReference>
<dbReference type="SUPFAM" id="SSF56349">
    <property type="entry name" value="DNA breaking-rejoining enzymes"/>
    <property type="match status" value="1"/>
</dbReference>
<dbReference type="InterPro" id="IPR002104">
    <property type="entry name" value="Integrase_catalytic"/>
</dbReference>
<dbReference type="AlphaFoldDB" id="A0A2U2J047"/>
<dbReference type="OrthoDB" id="2078692at2"/>
<dbReference type="Gene3D" id="1.10.443.10">
    <property type="entry name" value="Intergrase catalytic core"/>
    <property type="match status" value="1"/>
</dbReference>
<sequence>MRSVRGRVATYVIARDRARENRLTAVVLINGEIFQPFGEYLAERSLSLSRERAYAQAIVRLIEFMAARAADFAEERNRHQLFTSFSHALHRGTLGAGEEDPHGLYWLPCSSDTVESLTVAACEFSDWLVDKYKTRPLNPYRQASHAERIAFWRSWNKMRSAALLAHTKDRAVAEANASVARRFALPSRAPAVAGRPKFFPHERFGDLIGSGFINPGKSKSTIPWVKYNIRDQMICILMYGASVRVSEACHMFVGDVYEDPFDKTMSHVRMYHPSEGEIEWIDPRTGKYISTNRATFLKVMYDRSPLHWDDKSGWKGMLLKRHGKFRPLLWLPAEYGRLFLQLYRLYVRYVRPANVNHPWLFVTKEGEPMNPEAIRRSMAAACRRIGLRSREADGTTPHGLRHGYGQRMQDLVDAGLIDKKIFQVGMGQTSILSQEVYNDREAHLVQRRLAEVGAAIPVASIP</sequence>
<name>A0A2U2J047_9SPHN</name>
<evidence type="ECO:0000313" key="3">
    <source>
        <dbReference type="EMBL" id="PWG01705.1"/>
    </source>
</evidence>
<evidence type="ECO:0000313" key="4">
    <source>
        <dbReference type="Proteomes" id="UP000245916"/>
    </source>
</evidence>
<proteinExistence type="predicted"/>
<organism evidence="3 4">
    <name type="scientific">Allosphingosinicella humi</name>
    <dbReference type="NCBI Taxonomy" id="2068657"/>
    <lineage>
        <taxon>Bacteria</taxon>
        <taxon>Pseudomonadati</taxon>
        <taxon>Pseudomonadota</taxon>
        <taxon>Alphaproteobacteria</taxon>
        <taxon>Sphingomonadales</taxon>
        <taxon>Sphingomonadaceae</taxon>
        <taxon>Allosphingosinicella</taxon>
    </lineage>
</organism>
<dbReference type="InterPro" id="IPR011010">
    <property type="entry name" value="DNA_brk_join_enz"/>
</dbReference>
<dbReference type="NCBIfam" id="NF040693">
    <property type="entry name" value="recomb_GmtY"/>
    <property type="match status" value="1"/>
</dbReference>
<dbReference type="EMBL" id="QFFF01000001">
    <property type="protein sequence ID" value="PWG01705.1"/>
    <property type="molecule type" value="Genomic_DNA"/>
</dbReference>
<dbReference type="RefSeq" id="WP_109269844.1">
    <property type="nucleotide sequence ID" value="NZ_QFFF01000001.1"/>
</dbReference>